<organism evidence="3 5">
    <name type="scientific">Puccinia graminis f. sp. tritici</name>
    <dbReference type="NCBI Taxonomy" id="56615"/>
    <lineage>
        <taxon>Eukaryota</taxon>
        <taxon>Fungi</taxon>
        <taxon>Dikarya</taxon>
        <taxon>Basidiomycota</taxon>
        <taxon>Pucciniomycotina</taxon>
        <taxon>Pucciniomycetes</taxon>
        <taxon>Pucciniales</taxon>
        <taxon>Pucciniaceae</taxon>
        <taxon>Puccinia</taxon>
    </lineage>
</organism>
<keyword evidence="4" id="KW-1185">Reference proteome</keyword>
<feature type="region of interest" description="Disordered" evidence="1">
    <location>
        <begin position="88"/>
        <end position="131"/>
    </location>
</feature>
<evidence type="ECO:0000313" key="3">
    <source>
        <dbReference type="EMBL" id="KAA1124183.1"/>
    </source>
</evidence>
<evidence type="ECO:0000313" key="5">
    <source>
        <dbReference type="Proteomes" id="UP000325313"/>
    </source>
</evidence>
<name>A0A5B0RGW6_PUCGR</name>
<evidence type="ECO:0000313" key="2">
    <source>
        <dbReference type="EMBL" id="KAA1082882.1"/>
    </source>
</evidence>
<comment type="caution">
    <text evidence="3">The sequence shown here is derived from an EMBL/GenBank/DDBJ whole genome shotgun (WGS) entry which is preliminary data.</text>
</comment>
<proteinExistence type="predicted"/>
<dbReference type="Proteomes" id="UP000324748">
    <property type="component" value="Unassembled WGS sequence"/>
</dbReference>
<evidence type="ECO:0000256" key="1">
    <source>
        <dbReference type="SAM" id="MobiDB-lite"/>
    </source>
</evidence>
<dbReference type="Proteomes" id="UP000325313">
    <property type="component" value="Unassembled WGS sequence"/>
</dbReference>
<dbReference type="EMBL" id="VDEP01000205">
    <property type="protein sequence ID" value="KAA1124183.1"/>
    <property type="molecule type" value="Genomic_DNA"/>
</dbReference>
<dbReference type="OrthoDB" id="10512590at2759"/>
<dbReference type="EMBL" id="VSWC01000119">
    <property type="protein sequence ID" value="KAA1082882.1"/>
    <property type="molecule type" value="Genomic_DNA"/>
</dbReference>
<evidence type="ECO:0000313" key="4">
    <source>
        <dbReference type="Proteomes" id="UP000324748"/>
    </source>
</evidence>
<gene>
    <name evidence="2" type="ORF">PGT21_018694</name>
    <name evidence="3" type="ORF">PGTUg99_032383</name>
</gene>
<protein>
    <submittedName>
        <fullName evidence="3">Uncharacterized protein</fullName>
    </submittedName>
</protein>
<dbReference type="AlphaFoldDB" id="A0A5B0RGW6"/>
<accession>A0A5B0RGW6</accession>
<sequence>MSTIPLNFFKPLGNPLVVVSQDKKSKLEPRGDFGKLIGFNVDLKSYKVQLSDGKILDTNNIQFLNFNTSIPASTDLCDIIEEQQAKNDEKQVQPLKNINQKEEGETVIKEEEQDEDSNGTNEQFLSPDSGLSEDEVEVAESLIPGVDAPVGRILRDRTLQVKPDSLLWKKAIGSELDNIGNHDAWLDQYEEPDKSIKTTWVFKTKPATASSEEKKKA</sequence>
<feature type="compositionally biased region" description="Basic and acidic residues" evidence="1">
    <location>
        <begin position="99"/>
        <end position="110"/>
    </location>
</feature>
<reference evidence="4 5" key="1">
    <citation type="submission" date="2019-05" db="EMBL/GenBank/DDBJ databases">
        <title>Emergence of the Ug99 lineage of the wheat stem rust pathogen through somatic hybridization.</title>
        <authorList>
            <person name="Li F."/>
            <person name="Upadhyaya N.M."/>
            <person name="Sperschneider J."/>
            <person name="Matny O."/>
            <person name="Nguyen-Phuc H."/>
            <person name="Mago R."/>
            <person name="Raley C."/>
            <person name="Miller M.E."/>
            <person name="Silverstein K.A.T."/>
            <person name="Henningsen E."/>
            <person name="Hirsch C.D."/>
            <person name="Visser B."/>
            <person name="Pretorius Z.A."/>
            <person name="Steffenson B.J."/>
            <person name="Schwessinger B."/>
            <person name="Dodds P.N."/>
            <person name="Figueroa M."/>
        </authorList>
    </citation>
    <scope>NUCLEOTIDE SEQUENCE [LARGE SCALE GENOMIC DNA]</scope>
    <source>
        <strain evidence="2">21-0</strain>
        <strain evidence="3 5">Ug99</strain>
    </source>
</reference>